<sequence>MTSTRQGSAPGQRRGRPLKELDPGLGPAVRLWATYARDAVAESWPSRQDAARALGTEKSELSRILAGKLMPPKEWLTGLHEARERESGVPVEPSGRAYAFGLYMDALKESEDEAAGRPAGKKPYQQRWARYDLERRLEAARDRQWGLETELADARREQAELDSTVAGLHRQLETARETGTQELRQRNEWQQRQLEAASAYVRDLELRLEGSERQRAEMARTISRLEAEIRVLSNQAARLIEEAEPTRREPEPALATVGAGRAEGNGGGVRGAGQRDSRTSVGRTYSPGTGTTATQWSKPPYFTVWRLIGFLLAAVALVAGTRLSLAPYQDLRAYQRAQPCVTTVKDVTTADCISAETGKVTQKDTYEEGTNDNKRTVYELVVARASGSFETHEVDGEIYSAAQEGKAANLKTWHDRVVEIAVGEEAFELPPMGTDFAWRIGLAWAGLGLLIWSLLGNGKPGDPDLNGEIVTRILGWGAIGYCFWQIAKEVMGRGSVDPVAVAGAAFGLLVGAGFLFLAGGRTRGPKSVWWRWKERIALRRRRRRAQRSTHG</sequence>
<proteinExistence type="predicted"/>
<feature type="transmembrane region" description="Helical" evidence="3">
    <location>
        <begin position="499"/>
        <end position="518"/>
    </location>
</feature>
<feature type="coiled-coil region" evidence="1">
    <location>
        <begin position="194"/>
        <end position="242"/>
    </location>
</feature>
<feature type="compositionally biased region" description="Gly residues" evidence="2">
    <location>
        <begin position="261"/>
        <end position="271"/>
    </location>
</feature>
<dbReference type="AlphaFoldDB" id="A0AAU1ZZW3"/>
<feature type="region of interest" description="Disordered" evidence="2">
    <location>
        <begin position="258"/>
        <end position="292"/>
    </location>
</feature>
<feature type="transmembrane region" description="Helical" evidence="3">
    <location>
        <begin position="304"/>
        <end position="325"/>
    </location>
</feature>
<protein>
    <submittedName>
        <fullName evidence="4">Uncharacterized protein</fullName>
    </submittedName>
</protein>
<accession>A0AAU1ZZW3</accession>
<gene>
    <name evidence="4" type="ORF">OHA22_19835</name>
</gene>
<dbReference type="EMBL" id="CP108222">
    <property type="protein sequence ID" value="WTT17629.1"/>
    <property type="molecule type" value="Genomic_DNA"/>
</dbReference>
<evidence type="ECO:0000256" key="2">
    <source>
        <dbReference type="SAM" id="MobiDB-lite"/>
    </source>
</evidence>
<evidence type="ECO:0000256" key="1">
    <source>
        <dbReference type="SAM" id="Coils"/>
    </source>
</evidence>
<name>A0AAU1ZZW3_9ACTN</name>
<keyword evidence="1" id="KW-0175">Coiled coil</keyword>
<keyword evidence="3" id="KW-0812">Transmembrane</keyword>
<reference evidence="4" key="1">
    <citation type="submission" date="2022-10" db="EMBL/GenBank/DDBJ databases">
        <title>The complete genomes of actinobacterial strains from the NBC collection.</title>
        <authorList>
            <person name="Joergensen T.S."/>
            <person name="Alvarez Arevalo M."/>
            <person name="Sterndorff E.B."/>
            <person name="Faurdal D."/>
            <person name="Vuksanovic O."/>
            <person name="Mourched A.-S."/>
            <person name="Charusanti P."/>
            <person name="Shaw S."/>
            <person name="Blin K."/>
            <person name="Weber T."/>
        </authorList>
    </citation>
    <scope>NUCLEOTIDE SEQUENCE</scope>
    <source>
        <strain evidence="4">NBC_00093</strain>
    </source>
</reference>
<keyword evidence="3" id="KW-1133">Transmembrane helix</keyword>
<evidence type="ECO:0000313" key="4">
    <source>
        <dbReference type="EMBL" id="WTT17629.1"/>
    </source>
</evidence>
<feature type="region of interest" description="Disordered" evidence="2">
    <location>
        <begin position="1"/>
        <end position="24"/>
    </location>
</feature>
<feature type="transmembrane region" description="Helical" evidence="3">
    <location>
        <begin position="436"/>
        <end position="457"/>
    </location>
</feature>
<keyword evidence="3" id="KW-0472">Membrane</keyword>
<evidence type="ECO:0000256" key="3">
    <source>
        <dbReference type="SAM" id="Phobius"/>
    </source>
</evidence>
<organism evidence="4">
    <name type="scientific">Streptomyces sp. NBC_00093</name>
    <dbReference type="NCBI Taxonomy" id="2975649"/>
    <lineage>
        <taxon>Bacteria</taxon>
        <taxon>Bacillati</taxon>
        <taxon>Actinomycetota</taxon>
        <taxon>Actinomycetes</taxon>
        <taxon>Kitasatosporales</taxon>
        <taxon>Streptomycetaceae</taxon>
        <taxon>Streptomyces</taxon>
    </lineage>
</organism>
<feature type="compositionally biased region" description="Polar residues" evidence="2">
    <location>
        <begin position="279"/>
        <end position="292"/>
    </location>
</feature>